<reference evidence="2" key="1">
    <citation type="journal article" date="2009" name="PLoS Genet.">
        <title>Sequencing, mapping, and analysis of 27,455 maize full-length cDNAs.</title>
        <authorList>
            <person name="Soderlund C."/>
            <person name="Descour A."/>
            <person name="Kudrna D."/>
            <person name="Bomhoff M."/>
            <person name="Boyd L."/>
            <person name="Currie J."/>
            <person name="Angelova A."/>
            <person name="Collura K."/>
            <person name="Wissotski M."/>
            <person name="Ashley E."/>
            <person name="Morrow D."/>
            <person name="Fernandes J."/>
            <person name="Walbot V."/>
            <person name="Yu Y."/>
        </authorList>
    </citation>
    <scope>NUCLEOTIDE SEQUENCE</scope>
    <source>
        <strain evidence="2">B73</strain>
    </source>
</reference>
<dbReference type="EMBL" id="BT037643">
    <property type="protein sequence ID" value="ACF82648.1"/>
    <property type="molecule type" value="mRNA"/>
</dbReference>
<dbReference type="AlphaFoldDB" id="B4FGU0"/>
<keyword evidence="1" id="KW-0812">Transmembrane</keyword>
<keyword evidence="1" id="KW-1133">Transmembrane helix</keyword>
<accession>B4FGU0</accession>
<name>B4FGU0_MAIZE</name>
<dbReference type="EMBL" id="BT042541">
    <property type="protein sequence ID" value="ACF87546.1"/>
    <property type="molecule type" value="mRNA"/>
</dbReference>
<feature type="transmembrane region" description="Helical" evidence="1">
    <location>
        <begin position="21"/>
        <end position="40"/>
    </location>
</feature>
<sequence length="77" mass="8865">MKFWHRSLYFGVIRMIKMLYGVRDCFYQVLSALHIVLLIAEAFLFSLVITIFCCIMLPGILVEICGSGFIVLFRRAG</sequence>
<protein>
    <submittedName>
        <fullName evidence="2">Uncharacterized protein</fullName>
    </submittedName>
</protein>
<evidence type="ECO:0000313" key="2">
    <source>
        <dbReference type="EMBL" id="ACF81333.1"/>
    </source>
</evidence>
<proteinExistence type="evidence at transcript level"/>
<organism evidence="2">
    <name type="scientific">Zea mays</name>
    <name type="common">Maize</name>
    <dbReference type="NCBI Taxonomy" id="4577"/>
    <lineage>
        <taxon>Eukaryota</taxon>
        <taxon>Viridiplantae</taxon>
        <taxon>Streptophyta</taxon>
        <taxon>Embryophyta</taxon>
        <taxon>Tracheophyta</taxon>
        <taxon>Spermatophyta</taxon>
        <taxon>Magnoliopsida</taxon>
        <taxon>Liliopsida</taxon>
        <taxon>Poales</taxon>
        <taxon>Poaceae</taxon>
        <taxon>PACMAD clade</taxon>
        <taxon>Panicoideae</taxon>
        <taxon>Andropogonodae</taxon>
        <taxon>Andropogoneae</taxon>
        <taxon>Tripsacinae</taxon>
        <taxon>Zea</taxon>
    </lineage>
</organism>
<feature type="transmembrane region" description="Helical" evidence="1">
    <location>
        <begin position="46"/>
        <end position="73"/>
    </location>
</feature>
<keyword evidence="1" id="KW-0472">Membrane</keyword>
<dbReference type="EMBL" id="BT036328">
    <property type="protein sequence ID" value="ACF81333.1"/>
    <property type="molecule type" value="mRNA"/>
</dbReference>
<evidence type="ECO:0000256" key="1">
    <source>
        <dbReference type="SAM" id="Phobius"/>
    </source>
</evidence>